<comment type="caution">
    <text evidence="2">The sequence shown here is derived from an EMBL/GenBank/DDBJ whole genome shotgun (WGS) entry which is preliminary data.</text>
</comment>
<dbReference type="Proteomes" id="UP000297595">
    <property type="component" value="Unassembled WGS sequence"/>
</dbReference>
<reference evidence="2 3" key="1">
    <citation type="submission" date="2019-03" db="EMBL/GenBank/DDBJ databases">
        <title>Nematode-trapping fungi genome.</title>
        <authorList>
            <person name="Vidal-Diez De Ulzurrun G."/>
        </authorList>
    </citation>
    <scope>NUCLEOTIDE SEQUENCE [LARGE SCALE GENOMIC DNA]</scope>
    <source>
        <strain evidence="2 3">TWF154</strain>
    </source>
</reference>
<protein>
    <submittedName>
        <fullName evidence="2">Uncharacterized protein</fullName>
    </submittedName>
</protein>
<accession>A0A8H2HNZ8</accession>
<gene>
    <name evidence="2" type="ORF">EYR41_004763</name>
</gene>
<sequence>MSNENEADAAPVTPIPHFCVLRLSMPMYRHACIQDRSSIDFPSQGLSTRTTQMAPPQNSRPRWMSRKFGLGGDASSSQHMIGRRHTRPALGTR</sequence>
<proteinExistence type="predicted"/>
<feature type="compositionally biased region" description="Polar residues" evidence="1">
    <location>
        <begin position="41"/>
        <end position="60"/>
    </location>
</feature>
<feature type="region of interest" description="Disordered" evidence="1">
    <location>
        <begin position="41"/>
        <end position="93"/>
    </location>
</feature>
<evidence type="ECO:0000313" key="3">
    <source>
        <dbReference type="Proteomes" id="UP000297595"/>
    </source>
</evidence>
<organism evidence="2 3">
    <name type="scientific">Orbilia oligospora</name>
    <name type="common">Nematode-trapping fungus</name>
    <name type="synonym">Arthrobotrys oligospora</name>
    <dbReference type="NCBI Taxonomy" id="2813651"/>
    <lineage>
        <taxon>Eukaryota</taxon>
        <taxon>Fungi</taxon>
        <taxon>Dikarya</taxon>
        <taxon>Ascomycota</taxon>
        <taxon>Pezizomycotina</taxon>
        <taxon>Orbiliomycetes</taxon>
        <taxon>Orbiliales</taxon>
        <taxon>Orbiliaceae</taxon>
        <taxon>Orbilia</taxon>
    </lineage>
</organism>
<evidence type="ECO:0000313" key="2">
    <source>
        <dbReference type="EMBL" id="TGJ68670.1"/>
    </source>
</evidence>
<evidence type="ECO:0000256" key="1">
    <source>
        <dbReference type="SAM" id="MobiDB-lite"/>
    </source>
</evidence>
<name>A0A8H2HNZ8_ORBOL</name>
<dbReference type="AlphaFoldDB" id="A0A8H2HNZ8"/>
<dbReference type="EMBL" id="SOZJ01000003">
    <property type="protein sequence ID" value="TGJ68670.1"/>
    <property type="molecule type" value="Genomic_DNA"/>
</dbReference>